<sequence>MAIIFLTFFINKPNPNFMLKAFSAITLSLVLSVSMIACKKGDDGPKNEPHMTAKFNGESKSFSQAHAMKTQLGEGYNLSIVGVNGTKETFTINLWSDMNDFHSGESFTSEAAVNGSANSLGWAADLMNSNETTIWSNASFYVENPEEMHVTITEINSETVKGTFSGTIYQNVANPGSRTITEGEFVAKFSLQ</sequence>
<evidence type="ECO:0000313" key="2">
    <source>
        <dbReference type="Proteomes" id="UP000033121"/>
    </source>
</evidence>
<dbReference type="Proteomes" id="UP000033121">
    <property type="component" value="Unassembled WGS sequence"/>
</dbReference>
<evidence type="ECO:0000313" key="1">
    <source>
        <dbReference type="EMBL" id="GAO43177.1"/>
    </source>
</evidence>
<accession>A0A0E9MZK2</accession>
<gene>
    <name evidence="1" type="ORF">FPE01S_02_02810</name>
</gene>
<dbReference type="STRING" id="1220578.FPE01S_02_02810"/>
<dbReference type="EMBL" id="BBWV01000002">
    <property type="protein sequence ID" value="GAO43177.1"/>
    <property type="molecule type" value="Genomic_DNA"/>
</dbReference>
<protein>
    <submittedName>
        <fullName evidence="1">Uncharacterized protein</fullName>
    </submittedName>
</protein>
<reference evidence="1 2" key="1">
    <citation type="submission" date="2015-04" db="EMBL/GenBank/DDBJ databases">
        <title>Whole genome shotgun sequence of Flavihumibacter petaseus NBRC 106054.</title>
        <authorList>
            <person name="Miyazawa S."/>
            <person name="Hosoyama A."/>
            <person name="Hashimoto M."/>
            <person name="Noguchi M."/>
            <person name="Tsuchikane K."/>
            <person name="Ohji S."/>
            <person name="Yamazoe A."/>
            <person name="Ichikawa N."/>
            <person name="Kimura A."/>
            <person name="Fujita N."/>
        </authorList>
    </citation>
    <scope>NUCLEOTIDE SEQUENCE [LARGE SCALE GENOMIC DNA]</scope>
    <source>
        <strain evidence="1 2">NBRC 106054</strain>
    </source>
</reference>
<proteinExistence type="predicted"/>
<name>A0A0E9MZK2_9BACT</name>
<comment type="caution">
    <text evidence="1">The sequence shown here is derived from an EMBL/GenBank/DDBJ whole genome shotgun (WGS) entry which is preliminary data.</text>
</comment>
<keyword evidence="2" id="KW-1185">Reference proteome</keyword>
<dbReference type="AlphaFoldDB" id="A0A0E9MZK2"/>
<organism evidence="1 2">
    <name type="scientific">Flavihumibacter petaseus NBRC 106054</name>
    <dbReference type="NCBI Taxonomy" id="1220578"/>
    <lineage>
        <taxon>Bacteria</taxon>
        <taxon>Pseudomonadati</taxon>
        <taxon>Bacteroidota</taxon>
        <taxon>Chitinophagia</taxon>
        <taxon>Chitinophagales</taxon>
        <taxon>Chitinophagaceae</taxon>
        <taxon>Flavihumibacter</taxon>
    </lineage>
</organism>